<evidence type="ECO:0000259" key="3">
    <source>
        <dbReference type="PROSITE" id="PS50937"/>
    </source>
</evidence>
<dbReference type="PANTHER" id="PTHR30204:SF15">
    <property type="entry name" value="BLL5018 PROTEIN"/>
    <property type="match status" value="1"/>
</dbReference>
<dbReference type="InterPro" id="IPR000551">
    <property type="entry name" value="MerR-type_HTH_dom"/>
</dbReference>
<gene>
    <name evidence="4" type="ORF">GCM10011360_12960</name>
</gene>
<sequence>MAKSADAFRTISEVSEWLDTPAHVLRFWESKFSQVKPVKRAGGRRYYRPSDMELLGGIKRLLHDDGMTIKGVQKLLRDKGIAHVSALSQPLDDLTAAVRDAMDSRARAKEEAEASEAAPAAVSAPADGAAAATTAPDVAAPAAAPVAVPAPVAATPAPAAARVPPANRPLVLSALLTRTAPLPDPARAEIAALQQRLSGWLSRQNA</sequence>
<dbReference type="EMBL" id="BMFJ01000001">
    <property type="protein sequence ID" value="GGE25942.1"/>
    <property type="molecule type" value="Genomic_DNA"/>
</dbReference>
<evidence type="ECO:0000256" key="2">
    <source>
        <dbReference type="SAM" id="Coils"/>
    </source>
</evidence>
<organism evidence="4 5">
    <name type="scientific">Primorskyibacter flagellatus</name>
    <dbReference type="NCBI Taxonomy" id="1387277"/>
    <lineage>
        <taxon>Bacteria</taxon>
        <taxon>Pseudomonadati</taxon>
        <taxon>Pseudomonadota</taxon>
        <taxon>Alphaproteobacteria</taxon>
        <taxon>Rhodobacterales</taxon>
        <taxon>Roseobacteraceae</taxon>
        <taxon>Primorskyibacter</taxon>
    </lineage>
</organism>
<reference evidence="5" key="1">
    <citation type="journal article" date="2019" name="Int. J. Syst. Evol. Microbiol.">
        <title>The Global Catalogue of Microorganisms (GCM) 10K type strain sequencing project: providing services to taxonomists for standard genome sequencing and annotation.</title>
        <authorList>
            <consortium name="The Broad Institute Genomics Platform"/>
            <consortium name="The Broad Institute Genome Sequencing Center for Infectious Disease"/>
            <person name="Wu L."/>
            <person name="Ma J."/>
        </authorList>
    </citation>
    <scope>NUCLEOTIDE SEQUENCE [LARGE SCALE GENOMIC DNA]</scope>
    <source>
        <strain evidence="5">CGMCC 1.12664</strain>
    </source>
</reference>
<protein>
    <recommendedName>
        <fullName evidence="3">HTH merR-type domain-containing protein</fullName>
    </recommendedName>
</protein>
<keyword evidence="5" id="KW-1185">Reference proteome</keyword>
<dbReference type="SMART" id="SM00422">
    <property type="entry name" value="HTH_MERR"/>
    <property type="match status" value="1"/>
</dbReference>
<comment type="caution">
    <text evidence="4">The sequence shown here is derived from an EMBL/GenBank/DDBJ whole genome shotgun (WGS) entry which is preliminary data.</text>
</comment>
<dbReference type="RefSeq" id="WP_188476845.1">
    <property type="nucleotide sequence ID" value="NZ_BMFJ01000001.1"/>
</dbReference>
<dbReference type="Pfam" id="PF13411">
    <property type="entry name" value="MerR_1"/>
    <property type="match status" value="1"/>
</dbReference>
<evidence type="ECO:0000256" key="1">
    <source>
        <dbReference type="ARBA" id="ARBA00023125"/>
    </source>
</evidence>
<dbReference type="PANTHER" id="PTHR30204">
    <property type="entry name" value="REDOX-CYCLING DRUG-SENSING TRANSCRIPTIONAL ACTIVATOR SOXR"/>
    <property type="match status" value="1"/>
</dbReference>
<dbReference type="AlphaFoldDB" id="A0A917ED47"/>
<evidence type="ECO:0000313" key="4">
    <source>
        <dbReference type="EMBL" id="GGE25942.1"/>
    </source>
</evidence>
<evidence type="ECO:0000313" key="5">
    <source>
        <dbReference type="Proteomes" id="UP000612855"/>
    </source>
</evidence>
<proteinExistence type="predicted"/>
<accession>A0A917ED47</accession>
<dbReference type="CDD" id="cd04765">
    <property type="entry name" value="HTH_MlrA-like_sg2"/>
    <property type="match status" value="1"/>
</dbReference>
<dbReference type="PROSITE" id="PS50937">
    <property type="entry name" value="HTH_MERR_2"/>
    <property type="match status" value="1"/>
</dbReference>
<dbReference type="InterPro" id="IPR009061">
    <property type="entry name" value="DNA-bd_dom_put_sf"/>
</dbReference>
<keyword evidence="2" id="KW-0175">Coiled coil</keyword>
<dbReference type="Proteomes" id="UP000612855">
    <property type="component" value="Unassembled WGS sequence"/>
</dbReference>
<feature type="domain" description="HTH merR-type" evidence="3">
    <location>
        <begin position="10"/>
        <end position="78"/>
    </location>
</feature>
<feature type="coiled-coil region" evidence="2">
    <location>
        <begin position="91"/>
        <end position="118"/>
    </location>
</feature>
<dbReference type="Gene3D" id="1.10.1660.10">
    <property type="match status" value="1"/>
</dbReference>
<keyword evidence="1" id="KW-0238">DNA-binding</keyword>
<name>A0A917ED47_9RHOB</name>
<dbReference type="InterPro" id="IPR047057">
    <property type="entry name" value="MerR_fam"/>
</dbReference>
<dbReference type="GO" id="GO:0003700">
    <property type="term" value="F:DNA-binding transcription factor activity"/>
    <property type="evidence" value="ECO:0007669"/>
    <property type="project" value="InterPro"/>
</dbReference>
<dbReference type="SUPFAM" id="SSF46955">
    <property type="entry name" value="Putative DNA-binding domain"/>
    <property type="match status" value="1"/>
</dbReference>
<dbReference type="GO" id="GO:0003677">
    <property type="term" value="F:DNA binding"/>
    <property type="evidence" value="ECO:0007669"/>
    <property type="project" value="UniProtKB-KW"/>
</dbReference>